<keyword evidence="2" id="KW-1185">Reference proteome</keyword>
<gene>
    <name evidence="1" type="ORF">E3N88_33933</name>
</gene>
<dbReference type="EMBL" id="SZYD01000016">
    <property type="protein sequence ID" value="KAD3338412.1"/>
    <property type="molecule type" value="Genomic_DNA"/>
</dbReference>
<organism evidence="1 2">
    <name type="scientific">Mikania micrantha</name>
    <name type="common">bitter vine</name>
    <dbReference type="NCBI Taxonomy" id="192012"/>
    <lineage>
        <taxon>Eukaryota</taxon>
        <taxon>Viridiplantae</taxon>
        <taxon>Streptophyta</taxon>
        <taxon>Embryophyta</taxon>
        <taxon>Tracheophyta</taxon>
        <taxon>Spermatophyta</taxon>
        <taxon>Magnoliopsida</taxon>
        <taxon>eudicotyledons</taxon>
        <taxon>Gunneridae</taxon>
        <taxon>Pentapetalae</taxon>
        <taxon>asterids</taxon>
        <taxon>campanulids</taxon>
        <taxon>Asterales</taxon>
        <taxon>Asteraceae</taxon>
        <taxon>Asteroideae</taxon>
        <taxon>Heliantheae alliance</taxon>
        <taxon>Eupatorieae</taxon>
        <taxon>Mikania</taxon>
    </lineage>
</organism>
<protein>
    <submittedName>
        <fullName evidence="1">Uncharacterized protein</fullName>
    </submittedName>
</protein>
<evidence type="ECO:0000313" key="2">
    <source>
        <dbReference type="Proteomes" id="UP000326396"/>
    </source>
</evidence>
<dbReference type="Proteomes" id="UP000326396">
    <property type="component" value="Linkage Group LG6"/>
</dbReference>
<comment type="caution">
    <text evidence="1">The sequence shown here is derived from an EMBL/GenBank/DDBJ whole genome shotgun (WGS) entry which is preliminary data.</text>
</comment>
<accession>A0A5N6MD85</accession>
<evidence type="ECO:0000313" key="1">
    <source>
        <dbReference type="EMBL" id="KAD3338412.1"/>
    </source>
</evidence>
<sequence>MYGKSTTMMKLESNCGWRTAVELEAGEADNPQGLFQMTMKEAVNGDVCQMVNRFANGCGVVRSRSTVVVCAGEADNPQGLFQMTMKEAVNGDVCQMVNRFANGCGVVRSRSTVVVCGQWEENRGGLGLCNYSSKLHN</sequence>
<proteinExistence type="predicted"/>
<name>A0A5N6MD85_9ASTR</name>
<dbReference type="AlphaFoldDB" id="A0A5N6MD85"/>
<reference evidence="1 2" key="1">
    <citation type="submission" date="2019-05" db="EMBL/GenBank/DDBJ databases">
        <title>Mikania micrantha, genome provides insights into the molecular mechanism of rapid growth.</title>
        <authorList>
            <person name="Liu B."/>
        </authorList>
    </citation>
    <scope>NUCLEOTIDE SEQUENCE [LARGE SCALE GENOMIC DNA]</scope>
    <source>
        <strain evidence="1">NLD-2019</strain>
        <tissue evidence="1">Leaf</tissue>
    </source>
</reference>